<keyword evidence="3" id="KW-0597">Phosphoprotein</keyword>
<evidence type="ECO:0000256" key="6">
    <source>
        <dbReference type="SAM" id="Coils"/>
    </source>
</evidence>
<evidence type="ECO:0000256" key="1">
    <source>
        <dbReference type="ARBA" id="ARBA00000085"/>
    </source>
</evidence>
<comment type="catalytic activity">
    <reaction evidence="1">
        <text>ATP + protein L-histidine = ADP + protein N-phospho-L-histidine.</text>
        <dbReference type="EC" id="2.7.13.3"/>
    </reaction>
</comment>
<evidence type="ECO:0000259" key="8">
    <source>
        <dbReference type="PROSITE" id="PS50113"/>
    </source>
</evidence>
<keyword evidence="10" id="KW-1185">Reference proteome</keyword>
<reference evidence="9 10" key="1">
    <citation type="submission" date="2019-11" db="EMBL/GenBank/DDBJ databases">
        <title>Comparative genomics of hydrocarbon-degrading Desulfosarcina strains.</title>
        <authorList>
            <person name="Watanabe M."/>
            <person name="Kojima H."/>
            <person name="Fukui M."/>
        </authorList>
    </citation>
    <scope>NUCLEOTIDE SEQUENCE [LARGE SCALE GENOMIC DNA]</scope>
    <source>
        <strain evidence="9 10">PP31</strain>
    </source>
</reference>
<evidence type="ECO:0000259" key="7">
    <source>
        <dbReference type="PROSITE" id="PS50112"/>
    </source>
</evidence>
<keyword evidence="4" id="KW-0808">Transferase</keyword>
<evidence type="ECO:0000313" key="9">
    <source>
        <dbReference type="EMBL" id="BBO76957.1"/>
    </source>
</evidence>
<evidence type="ECO:0000256" key="3">
    <source>
        <dbReference type="ARBA" id="ARBA00022553"/>
    </source>
</evidence>
<dbReference type="InterPro" id="IPR000014">
    <property type="entry name" value="PAS"/>
</dbReference>
<dbReference type="InterPro" id="IPR001610">
    <property type="entry name" value="PAC"/>
</dbReference>
<dbReference type="PROSITE" id="PS50112">
    <property type="entry name" value="PAS"/>
    <property type="match status" value="1"/>
</dbReference>
<feature type="domain" description="PAS" evidence="7">
    <location>
        <begin position="12"/>
        <end position="83"/>
    </location>
</feature>
<protein>
    <recommendedName>
        <fullName evidence="2">histidine kinase</fullName>
        <ecNumber evidence="2">2.7.13.3</ecNumber>
    </recommendedName>
</protein>
<dbReference type="SMART" id="SM00086">
    <property type="entry name" value="PAC"/>
    <property type="match status" value="1"/>
</dbReference>
<sequence length="218" mass="24899">MAQTIKDKLKELERHNRLLTDNLVDAVWVMNAGTLVYEYITPSIFDISGYTADELINTSIAERLLPESLKKATDMLEGAIKGYEQGVRESKTVELELVHKNGGTYWIEVQVRFMEDAGSPLKLVGVTRNITARKTAELKLEDQNHKLAEALAEKERLLKEIKVLRSMLPICSGCKRIRDDDNKWWPLDAYVQAHTDSKITHTICPDCKDVYYPNYGKK</sequence>
<dbReference type="Gene3D" id="3.30.450.20">
    <property type="entry name" value="PAS domain"/>
    <property type="match status" value="1"/>
</dbReference>
<dbReference type="InterPro" id="IPR052162">
    <property type="entry name" value="Sensor_kinase/Photoreceptor"/>
</dbReference>
<evidence type="ECO:0000256" key="2">
    <source>
        <dbReference type="ARBA" id="ARBA00012438"/>
    </source>
</evidence>
<dbReference type="CDD" id="cd00130">
    <property type="entry name" value="PAS"/>
    <property type="match status" value="1"/>
</dbReference>
<dbReference type="Pfam" id="PF08447">
    <property type="entry name" value="PAS_3"/>
    <property type="match status" value="1"/>
</dbReference>
<gene>
    <name evidence="9" type="ORF">DSCW_43740</name>
</gene>
<dbReference type="EMBL" id="AP021875">
    <property type="protein sequence ID" value="BBO76957.1"/>
    <property type="molecule type" value="Genomic_DNA"/>
</dbReference>
<dbReference type="InterPro" id="IPR013655">
    <property type="entry name" value="PAS_fold_3"/>
</dbReference>
<dbReference type="PANTHER" id="PTHR43304:SF1">
    <property type="entry name" value="PAC DOMAIN-CONTAINING PROTEIN"/>
    <property type="match status" value="1"/>
</dbReference>
<dbReference type="Proteomes" id="UP000427769">
    <property type="component" value="Chromosome"/>
</dbReference>
<dbReference type="AlphaFoldDB" id="A0A5K7ZLP7"/>
<feature type="coiled-coil region" evidence="6">
    <location>
        <begin position="133"/>
        <end position="167"/>
    </location>
</feature>
<dbReference type="SUPFAM" id="SSF55785">
    <property type="entry name" value="PYP-like sensor domain (PAS domain)"/>
    <property type="match status" value="1"/>
</dbReference>
<keyword evidence="5" id="KW-0418">Kinase</keyword>
<name>A0A5K7ZLP7_9BACT</name>
<dbReference type="InterPro" id="IPR000700">
    <property type="entry name" value="PAS-assoc_C"/>
</dbReference>
<proteinExistence type="predicted"/>
<dbReference type="GO" id="GO:0004673">
    <property type="term" value="F:protein histidine kinase activity"/>
    <property type="evidence" value="ECO:0007669"/>
    <property type="project" value="UniProtKB-EC"/>
</dbReference>
<evidence type="ECO:0000256" key="5">
    <source>
        <dbReference type="ARBA" id="ARBA00022777"/>
    </source>
</evidence>
<feature type="domain" description="PAC" evidence="8">
    <location>
        <begin position="91"/>
        <end position="142"/>
    </location>
</feature>
<dbReference type="SMART" id="SM00091">
    <property type="entry name" value="PAS"/>
    <property type="match status" value="1"/>
</dbReference>
<dbReference type="NCBIfam" id="TIGR00229">
    <property type="entry name" value="sensory_box"/>
    <property type="match status" value="1"/>
</dbReference>
<dbReference type="EC" id="2.7.13.3" evidence="2"/>
<dbReference type="OrthoDB" id="5503776at2"/>
<evidence type="ECO:0000313" key="10">
    <source>
        <dbReference type="Proteomes" id="UP000427769"/>
    </source>
</evidence>
<dbReference type="PANTHER" id="PTHR43304">
    <property type="entry name" value="PHYTOCHROME-LIKE PROTEIN CPH1"/>
    <property type="match status" value="1"/>
</dbReference>
<dbReference type="RefSeq" id="WP_155305754.1">
    <property type="nucleotide sequence ID" value="NZ_AP021875.1"/>
</dbReference>
<keyword evidence="6" id="KW-0175">Coiled coil</keyword>
<accession>A0A5K7ZLP7</accession>
<dbReference type="InterPro" id="IPR035965">
    <property type="entry name" value="PAS-like_dom_sf"/>
</dbReference>
<dbReference type="KEGG" id="dwd:DSCW_43740"/>
<organism evidence="9 10">
    <name type="scientific">Desulfosarcina widdelii</name>
    <dbReference type="NCBI Taxonomy" id="947919"/>
    <lineage>
        <taxon>Bacteria</taxon>
        <taxon>Pseudomonadati</taxon>
        <taxon>Thermodesulfobacteriota</taxon>
        <taxon>Desulfobacteria</taxon>
        <taxon>Desulfobacterales</taxon>
        <taxon>Desulfosarcinaceae</taxon>
        <taxon>Desulfosarcina</taxon>
    </lineage>
</organism>
<dbReference type="PROSITE" id="PS50113">
    <property type="entry name" value="PAC"/>
    <property type="match status" value="1"/>
</dbReference>
<evidence type="ECO:0000256" key="4">
    <source>
        <dbReference type="ARBA" id="ARBA00022679"/>
    </source>
</evidence>